<reference evidence="3 4" key="1">
    <citation type="submission" date="2020-04" db="EMBL/GenBank/DDBJ databases">
        <authorList>
            <person name="Alioto T."/>
            <person name="Alioto T."/>
            <person name="Gomez Garrido J."/>
        </authorList>
    </citation>
    <scope>NUCLEOTIDE SEQUENCE [LARGE SCALE GENOMIC DNA]</scope>
</reference>
<dbReference type="PANTHER" id="PTHR22803">
    <property type="entry name" value="MANNOSE, PHOSPHOLIPASE, LECTIN RECEPTOR RELATED"/>
    <property type="match status" value="1"/>
</dbReference>
<dbReference type="EMBL" id="CADEPI010000234">
    <property type="protein sequence ID" value="CAB3381435.1"/>
    <property type="molecule type" value="Genomic_DNA"/>
</dbReference>
<dbReference type="SUPFAM" id="SSF56436">
    <property type="entry name" value="C-type lectin-like"/>
    <property type="match status" value="1"/>
</dbReference>
<dbReference type="CDD" id="cd00037">
    <property type="entry name" value="CLECT"/>
    <property type="match status" value="1"/>
</dbReference>
<dbReference type="InterPro" id="IPR016186">
    <property type="entry name" value="C-type_lectin-like/link_sf"/>
</dbReference>
<dbReference type="Proteomes" id="UP000494165">
    <property type="component" value="Unassembled WGS sequence"/>
</dbReference>
<dbReference type="InterPro" id="IPR001304">
    <property type="entry name" value="C-type_lectin-like"/>
</dbReference>
<protein>
    <recommendedName>
        <fullName evidence="2">C-type lectin domain-containing protein</fullName>
    </recommendedName>
</protein>
<dbReference type="SMART" id="SM00034">
    <property type="entry name" value="CLECT"/>
    <property type="match status" value="1"/>
</dbReference>
<proteinExistence type="predicted"/>
<gene>
    <name evidence="3" type="ORF">CLODIP_2_CD10632</name>
</gene>
<dbReference type="Pfam" id="PF00059">
    <property type="entry name" value="Lectin_C"/>
    <property type="match status" value="1"/>
</dbReference>
<dbReference type="AlphaFoldDB" id="A0A8S1DLA8"/>
<evidence type="ECO:0000313" key="3">
    <source>
        <dbReference type="EMBL" id="CAB3381435.1"/>
    </source>
</evidence>
<dbReference type="InterPro" id="IPR050111">
    <property type="entry name" value="C-type_lectin/snaclec_domain"/>
</dbReference>
<keyword evidence="1" id="KW-0732">Signal</keyword>
<name>A0A8S1DLA8_9INSE</name>
<organism evidence="3 4">
    <name type="scientific">Cloeon dipterum</name>
    <dbReference type="NCBI Taxonomy" id="197152"/>
    <lineage>
        <taxon>Eukaryota</taxon>
        <taxon>Metazoa</taxon>
        <taxon>Ecdysozoa</taxon>
        <taxon>Arthropoda</taxon>
        <taxon>Hexapoda</taxon>
        <taxon>Insecta</taxon>
        <taxon>Pterygota</taxon>
        <taxon>Palaeoptera</taxon>
        <taxon>Ephemeroptera</taxon>
        <taxon>Pisciforma</taxon>
        <taxon>Baetidae</taxon>
        <taxon>Cloeon</taxon>
    </lineage>
</organism>
<feature type="domain" description="C-type lectin" evidence="2">
    <location>
        <begin position="48"/>
        <end position="169"/>
    </location>
</feature>
<sequence length="174" mass="19483">MLLRGALPVLIAVFTIFTSPTISAPPENQNGVSNCPKPSLTSSAKLLSNGKKYFFKTNGLTWNKAKKHCEDNKMHLPSIGSLAQLEEIHATAKAIDGNVWWVAANDVEQGPGNFKWENGNDLELDSSWWREGQPRSYRTANESCVFFSTHFDEKLWDGDCDFIYYSVCELNDGC</sequence>
<dbReference type="PROSITE" id="PS50041">
    <property type="entry name" value="C_TYPE_LECTIN_2"/>
    <property type="match status" value="1"/>
</dbReference>
<keyword evidence="4" id="KW-1185">Reference proteome</keyword>
<accession>A0A8S1DLA8</accession>
<dbReference type="OrthoDB" id="2142683at2759"/>
<evidence type="ECO:0000256" key="1">
    <source>
        <dbReference type="SAM" id="SignalP"/>
    </source>
</evidence>
<evidence type="ECO:0000259" key="2">
    <source>
        <dbReference type="PROSITE" id="PS50041"/>
    </source>
</evidence>
<comment type="caution">
    <text evidence="3">The sequence shown here is derived from an EMBL/GenBank/DDBJ whole genome shotgun (WGS) entry which is preliminary data.</text>
</comment>
<feature type="chain" id="PRO_5035882115" description="C-type lectin domain-containing protein" evidence="1">
    <location>
        <begin position="24"/>
        <end position="174"/>
    </location>
</feature>
<feature type="signal peptide" evidence="1">
    <location>
        <begin position="1"/>
        <end position="23"/>
    </location>
</feature>
<dbReference type="InterPro" id="IPR016187">
    <property type="entry name" value="CTDL_fold"/>
</dbReference>
<evidence type="ECO:0000313" key="4">
    <source>
        <dbReference type="Proteomes" id="UP000494165"/>
    </source>
</evidence>
<dbReference type="Gene3D" id="3.10.100.10">
    <property type="entry name" value="Mannose-Binding Protein A, subunit A"/>
    <property type="match status" value="1"/>
</dbReference>